<dbReference type="PROSITE" id="PS00028">
    <property type="entry name" value="ZINC_FINGER_C2H2_1"/>
    <property type="match status" value="2"/>
</dbReference>
<evidence type="ECO:0000256" key="1">
    <source>
        <dbReference type="ARBA" id="ARBA00003767"/>
    </source>
</evidence>
<dbReference type="PANTHER" id="PTHR23234:SF8">
    <property type="entry name" value="C2H2-TYPE DOMAIN-CONTAINING PROTEIN"/>
    <property type="match status" value="1"/>
</dbReference>
<proteinExistence type="inferred from homology"/>
<feature type="domain" description="C2H2-type" evidence="15">
    <location>
        <begin position="371"/>
        <end position="398"/>
    </location>
</feature>
<dbReference type="InterPro" id="IPR050758">
    <property type="entry name" value="Znf_C2H2-type"/>
</dbReference>
<dbReference type="FunFam" id="3.30.160.60:FF:001049">
    <property type="entry name" value="zinc finger protein 319"/>
    <property type="match status" value="1"/>
</dbReference>
<evidence type="ECO:0000256" key="14">
    <source>
        <dbReference type="SAM" id="MobiDB-lite"/>
    </source>
</evidence>
<evidence type="ECO:0000256" key="9">
    <source>
        <dbReference type="ARBA" id="ARBA00023015"/>
    </source>
</evidence>
<evidence type="ECO:0000313" key="17">
    <source>
        <dbReference type="Proteomes" id="UP000008225"/>
    </source>
</evidence>
<feature type="region of interest" description="Disordered" evidence="14">
    <location>
        <begin position="1"/>
        <end position="57"/>
    </location>
</feature>
<evidence type="ECO:0000256" key="2">
    <source>
        <dbReference type="ARBA" id="ARBA00004123"/>
    </source>
</evidence>
<dbReference type="GO" id="GO:0032502">
    <property type="term" value="P:developmental process"/>
    <property type="evidence" value="ECO:0007669"/>
    <property type="project" value="UniProtKB-ARBA"/>
</dbReference>
<feature type="domain" description="C2H2-type" evidence="15">
    <location>
        <begin position="347"/>
        <end position="370"/>
    </location>
</feature>
<dbReference type="GeneTree" id="ENSGT00940000165357"/>
<evidence type="ECO:0000256" key="6">
    <source>
        <dbReference type="ARBA" id="ARBA00022737"/>
    </source>
</evidence>
<feature type="domain" description="C2H2-type" evidence="15">
    <location>
        <begin position="291"/>
        <end position="318"/>
    </location>
</feature>
<dbReference type="PANTHER" id="PTHR23234">
    <property type="entry name" value="ZNF44 PROTEIN"/>
    <property type="match status" value="1"/>
</dbReference>
<keyword evidence="9" id="KW-0805">Transcription regulation</keyword>
<reference evidence="16" key="2">
    <citation type="submission" date="2025-08" db="UniProtKB">
        <authorList>
            <consortium name="Ensembl"/>
        </authorList>
    </citation>
    <scope>IDENTIFICATION</scope>
</reference>
<dbReference type="GO" id="GO:0003677">
    <property type="term" value="F:DNA binding"/>
    <property type="evidence" value="ECO:0007669"/>
    <property type="project" value="UniProtKB-KW"/>
</dbReference>
<evidence type="ECO:0000259" key="15">
    <source>
        <dbReference type="PROSITE" id="PS50157"/>
    </source>
</evidence>
<comment type="similarity">
    <text evidence="3">Belongs to the krueppel C2H2-type zinc-finger protein family.</text>
</comment>
<keyword evidence="6" id="KW-0677">Repeat</keyword>
<feature type="domain" description="C2H2-type" evidence="15">
    <location>
        <begin position="319"/>
        <end position="346"/>
    </location>
</feature>
<dbReference type="Proteomes" id="UP000008225">
    <property type="component" value="Chromosome 22"/>
</dbReference>
<feature type="domain" description="C2H2-type" evidence="15">
    <location>
        <begin position="399"/>
        <end position="426"/>
    </location>
</feature>
<evidence type="ECO:0000256" key="8">
    <source>
        <dbReference type="ARBA" id="ARBA00022833"/>
    </source>
</evidence>
<keyword evidence="4" id="KW-0597">Phosphoprotein</keyword>
<dbReference type="GO" id="GO:0005634">
    <property type="term" value="C:nucleus"/>
    <property type="evidence" value="ECO:0007669"/>
    <property type="project" value="UniProtKB-SubCell"/>
</dbReference>
<dbReference type="PROSITE" id="PS50157">
    <property type="entry name" value="ZINC_FINGER_C2H2_2"/>
    <property type="match status" value="7"/>
</dbReference>
<feature type="domain" description="C2H2-type" evidence="15">
    <location>
        <begin position="206"/>
        <end position="224"/>
    </location>
</feature>
<dbReference type="Ensembl" id="ENSCJAT00000135880.1">
    <property type="protein sequence ID" value="ENSCJAP00000089042.1"/>
    <property type="gene ID" value="ENSCJAG00000078341.1"/>
</dbReference>
<dbReference type="SUPFAM" id="SSF57667">
    <property type="entry name" value="beta-beta-alpha zinc fingers"/>
    <property type="match status" value="4"/>
</dbReference>
<protein>
    <submittedName>
        <fullName evidence="16">Zinc finger protein 837</fullName>
    </submittedName>
</protein>
<feature type="compositionally biased region" description="Low complexity" evidence="14">
    <location>
        <begin position="110"/>
        <end position="129"/>
    </location>
</feature>
<dbReference type="FunFam" id="3.30.160.60:FF:001498">
    <property type="entry name" value="Zinc finger protein 404"/>
    <property type="match status" value="1"/>
</dbReference>
<reference evidence="16" key="3">
    <citation type="submission" date="2025-09" db="UniProtKB">
        <authorList>
            <consortium name="Ensembl"/>
        </authorList>
    </citation>
    <scope>IDENTIFICATION</scope>
</reference>
<evidence type="ECO:0000256" key="12">
    <source>
        <dbReference type="ARBA" id="ARBA00023242"/>
    </source>
</evidence>
<evidence type="ECO:0000256" key="5">
    <source>
        <dbReference type="ARBA" id="ARBA00022723"/>
    </source>
</evidence>
<feature type="domain" description="C2H2-type" evidence="15">
    <location>
        <begin position="263"/>
        <end position="290"/>
    </location>
</feature>
<dbReference type="Pfam" id="PF00096">
    <property type="entry name" value="zf-C2H2"/>
    <property type="match status" value="5"/>
</dbReference>
<comment type="function">
    <text evidence="1">May be involved in transcriptional regulation.</text>
</comment>
<dbReference type="GO" id="GO:0042802">
    <property type="term" value="F:identical protein binding"/>
    <property type="evidence" value="ECO:0007669"/>
    <property type="project" value="Ensembl"/>
</dbReference>
<evidence type="ECO:0000256" key="11">
    <source>
        <dbReference type="ARBA" id="ARBA00023163"/>
    </source>
</evidence>
<dbReference type="AlphaFoldDB" id="A0A8I4A498"/>
<keyword evidence="10" id="KW-0238">DNA-binding</keyword>
<dbReference type="OMA" id="CGDCSER"/>
<feature type="region of interest" description="Disordered" evidence="14">
    <location>
        <begin position="110"/>
        <end position="131"/>
    </location>
</feature>
<organism evidence="16 17">
    <name type="scientific">Callithrix jacchus</name>
    <name type="common">White-tufted-ear marmoset</name>
    <name type="synonym">Simia Jacchus</name>
    <dbReference type="NCBI Taxonomy" id="9483"/>
    <lineage>
        <taxon>Eukaryota</taxon>
        <taxon>Metazoa</taxon>
        <taxon>Chordata</taxon>
        <taxon>Craniata</taxon>
        <taxon>Vertebrata</taxon>
        <taxon>Euteleostomi</taxon>
        <taxon>Mammalia</taxon>
        <taxon>Eutheria</taxon>
        <taxon>Euarchontoglires</taxon>
        <taxon>Primates</taxon>
        <taxon>Haplorrhini</taxon>
        <taxon>Platyrrhini</taxon>
        <taxon>Cebidae</taxon>
        <taxon>Callitrichinae</taxon>
        <taxon>Callithrix</taxon>
        <taxon>Callithrix</taxon>
    </lineage>
</organism>
<dbReference type="FunFam" id="3.30.160.60:FF:000478">
    <property type="entry name" value="Zinc finger protein 133"/>
    <property type="match status" value="1"/>
</dbReference>
<keyword evidence="7 13" id="KW-0863">Zinc-finger</keyword>
<dbReference type="SMART" id="SM00355">
    <property type="entry name" value="ZnF_C2H2"/>
    <property type="match status" value="7"/>
</dbReference>
<evidence type="ECO:0000256" key="13">
    <source>
        <dbReference type="PROSITE-ProRule" id="PRU00042"/>
    </source>
</evidence>
<evidence type="ECO:0000256" key="7">
    <source>
        <dbReference type="ARBA" id="ARBA00022771"/>
    </source>
</evidence>
<reference evidence="16 17" key="1">
    <citation type="submission" date="2009-03" db="EMBL/GenBank/DDBJ databases">
        <authorList>
            <person name="Warren W."/>
            <person name="Ye L."/>
            <person name="Minx P."/>
            <person name="Worley K."/>
            <person name="Gibbs R."/>
            <person name="Wilson R.K."/>
        </authorList>
    </citation>
    <scope>NUCLEOTIDE SEQUENCE [LARGE SCALE GENOMIC DNA]</scope>
</reference>
<keyword evidence="8" id="KW-0862">Zinc</keyword>
<evidence type="ECO:0000256" key="4">
    <source>
        <dbReference type="ARBA" id="ARBA00022553"/>
    </source>
</evidence>
<comment type="subcellular location">
    <subcellularLocation>
        <location evidence="2">Nucleus</location>
    </subcellularLocation>
</comment>
<evidence type="ECO:0000256" key="10">
    <source>
        <dbReference type="ARBA" id="ARBA00023125"/>
    </source>
</evidence>
<dbReference type="Gene3D" id="3.30.160.60">
    <property type="entry name" value="Classic Zinc Finger"/>
    <property type="match status" value="7"/>
</dbReference>
<dbReference type="InterPro" id="IPR036236">
    <property type="entry name" value="Znf_C2H2_sf"/>
</dbReference>
<feature type="compositionally biased region" description="Basic and acidic residues" evidence="14">
    <location>
        <begin position="1"/>
        <end position="33"/>
    </location>
</feature>
<keyword evidence="5" id="KW-0479">Metal-binding</keyword>
<evidence type="ECO:0000313" key="16">
    <source>
        <dbReference type="Ensembl" id="ENSCJAP00000089042.1"/>
    </source>
</evidence>
<name>A0A8I4A498_CALJA</name>
<sequence>CPRCLRDPGEEARGAEAPRRRPSREPPHSKEYSEDPDLVTPEGLLAGEGPCESPAPARDCSRNSCLALHRGAPAGEKAPVCDPCPEWLRNHPRTQPCEVHTDCWPCQQGTGAPTYPRTPTPTSRGRSPSVEQPRACACGEAFAWRAPRIPQGRLQATEEPSLCARCGKRFRPNQQQPGKGPPACPECDQTSRPCPGVPEPAAQRLYACDECGKAFVRTSGLYRHHHRRRPVPVRRALRLQCPPLGDCGQRSPRRVSGAGKKPYECVECAKASGLFSHLVEHRRVHTGEKPYACPECGKAFNQRSNLSRHRRTHSSAKPFACPPCEKALEGRSGLGQHRRVHTGEKPYACPDCGKTFRGCSELRLHSGEKPYVCRDCGKASVRNGTLVRHLRTHTGERPYACGECGRAFSQRSNLSQHQKRDTGRAAP</sequence>
<keyword evidence="12" id="KW-0539">Nucleus</keyword>
<dbReference type="FunFam" id="3.30.160.60:FF:000322">
    <property type="entry name" value="GDNF-inducible zinc finger protein 1"/>
    <property type="match status" value="1"/>
</dbReference>
<gene>
    <name evidence="16" type="primary">ZNF837</name>
</gene>
<dbReference type="FunFam" id="3.30.160.60:FF:000690">
    <property type="entry name" value="Zinc finger protein 354C"/>
    <property type="match status" value="1"/>
</dbReference>
<dbReference type="GO" id="GO:0008270">
    <property type="term" value="F:zinc ion binding"/>
    <property type="evidence" value="ECO:0007669"/>
    <property type="project" value="UniProtKB-KW"/>
</dbReference>
<evidence type="ECO:0000256" key="3">
    <source>
        <dbReference type="ARBA" id="ARBA00006991"/>
    </source>
</evidence>
<accession>A0A8I4A498</accession>
<dbReference type="InterPro" id="IPR013087">
    <property type="entry name" value="Znf_C2H2_type"/>
</dbReference>
<dbReference type="FunFam" id="3.30.160.60:FF:000185">
    <property type="entry name" value="zinc finger protein 319"/>
    <property type="match status" value="1"/>
</dbReference>
<keyword evidence="11" id="KW-0804">Transcription</keyword>
<keyword evidence="17" id="KW-1185">Reference proteome</keyword>